<dbReference type="RefSeq" id="WP_151861650.1">
    <property type="nucleotide sequence ID" value="NZ_WBZC01000041.1"/>
</dbReference>
<name>A0A6I0F3E6_9FIRM</name>
<keyword evidence="2" id="KW-1185">Reference proteome</keyword>
<dbReference type="AlphaFoldDB" id="A0A6I0F3E6"/>
<accession>A0A6I0F3E6</accession>
<dbReference type="OrthoDB" id="9780944at2"/>
<sequence length="309" mass="34282">MKHIVSISIGSSKRDHHTEIELLGEKFIIERIGTDGSLSKAVSLVKKLDGKVDAFGMGGIDLYLWAGKRRYTIKDACKLRDAAKKTPIVDGSGLKNTLERNVIGYLKENSIIDFTKCSILVPSAMDRFGMAEAIEEAGGKLIIGDLIFSIGINIPIYSLEALRKVAFFIAPIACSLPIKMLYPIGGKQNHSVINKKSKYYDMVQVIAGDFHYIKQHMPSSLWGKTIITNTVTEDDILELKARGVQLLVTTTPNLGGRSYGTNVIEALLLVLLKATNRVGDLNQYEKILKELNLQPRIENLNLQRKIINQ</sequence>
<dbReference type="Proteomes" id="UP000432715">
    <property type="component" value="Unassembled WGS sequence"/>
</dbReference>
<organism evidence="1 2">
    <name type="scientific">Alkaliphilus pronyensis</name>
    <dbReference type="NCBI Taxonomy" id="1482732"/>
    <lineage>
        <taxon>Bacteria</taxon>
        <taxon>Bacillati</taxon>
        <taxon>Bacillota</taxon>
        <taxon>Clostridia</taxon>
        <taxon>Peptostreptococcales</taxon>
        <taxon>Natronincolaceae</taxon>
        <taxon>Alkaliphilus</taxon>
    </lineage>
</organism>
<dbReference type="EMBL" id="WBZC01000041">
    <property type="protein sequence ID" value="KAB3533278.1"/>
    <property type="molecule type" value="Genomic_DNA"/>
</dbReference>
<reference evidence="1 2" key="1">
    <citation type="submission" date="2019-10" db="EMBL/GenBank/DDBJ databases">
        <title>Alkaliphilus serpentinus sp. nov. and Alkaliphilus pronyensis sp. nov., two novel anaerobic alkaliphilic species isolated from the serpentinized-hosted hydrothermal field of the Prony Bay (New Caledonia).</title>
        <authorList>
            <person name="Postec A."/>
        </authorList>
    </citation>
    <scope>NUCLEOTIDE SEQUENCE [LARGE SCALE GENOMIC DNA]</scope>
    <source>
        <strain evidence="1 2">LacV</strain>
    </source>
</reference>
<gene>
    <name evidence="1" type="ORF">F8154_10915</name>
</gene>
<protein>
    <submittedName>
        <fullName evidence="1">Quinate 5-dehydrogenase</fullName>
    </submittedName>
</protein>
<comment type="caution">
    <text evidence="1">The sequence shown here is derived from an EMBL/GenBank/DDBJ whole genome shotgun (WGS) entry which is preliminary data.</text>
</comment>
<proteinExistence type="predicted"/>
<evidence type="ECO:0000313" key="2">
    <source>
        <dbReference type="Proteomes" id="UP000432715"/>
    </source>
</evidence>
<evidence type="ECO:0000313" key="1">
    <source>
        <dbReference type="EMBL" id="KAB3533278.1"/>
    </source>
</evidence>